<protein>
    <submittedName>
        <fullName evidence="2">Glycine zipper family protein</fullName>
    </submittedName>
</protein>
<accession>A0A9X2BFD0</accession>
<evidence type="ECO:0000313" key="2">
    <source>
        <dbReference type="EMBL" id="MCK6261681.1"/>
    </source>
</evidence>
<evidence type="ECO:0000313" key="3">
    <source>
        <dbReference type="Proteomes" id="UP001139559"/>
    </source>
</evidence>
<comment type="caution">
    <text evidence="2">The sequence shown here is derived from an EMBL/GenBank/DDBJ whole genome shotgun (WGS) entry which is preliminary data.</text>
</comment>
<reference evidence="2" key="1">
    <citation type="submission" date="2021-11" db="EMBL/GenBank/DDBJ databases">
        <title>Vibrio ZSDE26 sp. nov. and Vibrio ZSDZ34 sp. nov., isolated from coastal seawater in Qingdao.</title>
        <authorList>
            <person name="Zhang P."/>
        </authorList>
    </citation>
    <scope>NUCLEOTIDE SEQUENCE</scope>
    <source>
        <strain evidence="2">ZSDE26</strain>
    </source>
</reference>
<evidence type="ECO:0000256" key="1">
    <source>
        <dbReference type="SAM" id="SignalP"/>
    </source>
</evidence>
<proteinExistence type="predicted"/>
<dbReference type="AlphaFoldDB" id="A0A9X2BFD0"/>
<keyword evidence="1" id="KW-0732">Signal</keyword>
<feature type="signal peptide" evidence="1">
    <location>
        <begin position="1"/>
        <end position="31"/>
    </location>
</feature>
<dbReference type="EMBL" id="JAJHVV010000001">
    <property type="protein sequence ID" value="MCK6261681.1"/>
    <property type="molecule type" value="Genomic_DNA"/>
</dbReference>
<feature type="chain" id="PRO_5040899282" evidence="1">
    <location>
        <begin position="32"/>
        <end position="145"/>
    </location>
</feature>
<dbReference type="Proteomes" id="UP001139559">
    <property type="component" value="Unassembled WGS sequence"/>
</dbReference>
<dbReference type="RefSeq" id="WP_248006810.1">
    <property type="nucleotide sequence ID" value="NZ_JAJHVV010000001.1"/>
</dbReference>
<name>A0A9X2BFD0_9VIBR</name>
<gene>
    <name evidence="2" type="ORF">KP803_00170</name>
</gene>
<organism evidence="2 3">
    <name type="scientific">Vibrio amylolyticus</name>
    <dbReference type="NCBI Taxonomy" id="2847292"/>
    <lineage>
        <taxon>Bacteria</taxon>
        <taxon>Pseudomonadati</taxon>
        <taxon>Pseudomonadota</taxon>
        <taxon>Gammaproteobacteria</taxon>
        <taxon>Vibrionales</taxon>
        <taxon>Vibrionaceae</taxon>
        <taxon>Vibrio</taxon>
    </lineage>
</organism>
<sequence length="145" mass="15187">MKNESLRNRIINTGAAIGVLLFAAMPTYANAHTIIFDQSQYDTTEFNDDHQQCYHLLDNVGHNEGQGAVEQGVKRGLRGATAGAIAGSVSGNSGSSAAKTGAAIGTTIGILSGRGSKNTAASANQKERDDLMRNCMQGRGYIALN</sequence>
<keyword evidence="3" id="KW-1185">Reference proteome</keyword>